<dbReference type="Gene3D" id="1.20.1250.20">
    <property type="entry name" value="MFS general substrate transporter like domains"/>
    <property type="match status" value="2"/>
</dbReference>
<dbReference type="OMA" id="LNEWFVA"/>
<comment type="subcellular location">
    <subcellularLocation>
        <location evidence="1">Membrane</location>
        <topology evidence="1">Multi-pass membrane protein</topology>
    </subcellularLocation>
</comment>
<dbReference type="InterPro" id="IPR020846">
    <property type="entry name" value="MFS_dom"/>
</dbReference>
<dbReference type="RefSeq" id="XP_014571368.1">
    <property type="nucleotide sequence ID" value="XM_014715882.1"/>
</dbReference>
<evidence type="ECO:0000313" key="5">
    <source>
        <dbReference type="EMBL" id="GAA93877.1"/>
    </source>
</evidence>
<protein>
    <recommendedName>
        <fullName evidence="4">Major facilitator superfamily (MFS) profile domain-containing protein</fullName>
    </recommendedName>
</protein>
<feature type="transmembrane region" description="Helical" evidence="3">
    <location>
        <begin position="419"/>
        <end position="442"/>
    </location>
</feature>
<feature type="transmembrane region" description="Helical" evidence="3">
    <location>
        <begin position="367"/>
        <end position="387"/>
    </location>
</feature>
<dbReference type="EMBL" id="BABT02000025">
    <property type="protein sequence ID" value="GAA93877.1"/>
    <property type="molecule type" value="Genomic_DNA"/>
</dbReference>
<organism evidence="5 6">
    <name type="scientific">Mixia osmundae (strain CBS 9802 / IAM 14324 / JCM 22182 / KY 12970)</name>
    <dbReference type="NCBI Taxonomy" id="764103"/>
    <lineage>
        <taxon>Eukaryota</taxon>
        <taxon>Fungi</taxon>
        <taxon>Dikarya</taxon>
        <taxon>Basidiomycota</taxon>
        <taxon>Pucciniomycotina</taxon>
        <taxon>Mixiomycetes</taxon>
        <taxon>Mixiales</taxon>
        <taxon>Mixiaceae</taxon>
        <taxon>Mixia</taxon>
    </lineage>
</organism>
<dbReference type="InterPro" id="IPR036259">
    <property type="entry name" value="MFS_trans_sf"/>
</dbReference>
<dbReference type="eggNOG" id="KOG2504">
    <property type="taxonomic scope" value="Eukaryota"/>
</dbReference>
<dbReference type="GO" id="GO:0016020">
    <property type="term" value="C:membrane"/>
    <property type="evidence" value="ECO:0007669"/>
    <property type="project" value="UniProtKB-SubCell"/>
</dbReference>
<dbReference type="PROSITE" id="PS50850">
    <property type="entry name" value="MFS"/>
    <property type="match status" value="1"/>
</dbReference>
<feature type="domain" description="Major facilitator superfamily (MFS) profile" evidence="4">
    <location>
        <begin position="114"/>
        <end position="527"/>
    </location>
</feature>
<sequence length="546" mass="58058">MQAALGIAPEPAPLLNHVHTVTVQQQDDADLAELPVLNQSDPAPALSSFESANSTLSKRPTFSSFDSSSWSIPKKSLRPNARSALAHIGQIGAAPASTKELSFVLPRIDGGRGAIGFLVLACITEALAFGLAGSYGVILDYYLQVPELADSPHSATILPLVGTLSGTVVYFGGPLMLAPLNRYPHRRKAIVWSGHALFSLGLGLASLAKTPWQLLLTQGALLGLGDTLAYFTVYTWLTEWFVRRRDLVSNLLLAASGLGGAITPLIVHKLLEMYGWRTTLRALAVGLFALKALITPFMHSRLHQVHNAAGHDPGVKVSAFDRIPHQSPIVWLCALAAVVQSTAEFTIGLYLASFATAVGVNSTHSTLLVTLFNLCACCGPLLVALGLRKFSPHWVAIAQTTTSSLFVLTLWGASSSYGVLVAFAMIIAISSSGYSGLFGSFAEYIHKDSSGNTLWGLLMATRGVGNLVVGPLGAALLKTELTGLRWRGYGVASPQAGHFGGIILFVGLAFASVTIVHLSVIFIARRRGSHEERPAEHESDLLDPVM</sequence>
<comment type="similarity">
    <text evidence="2">Belongs to the major facilitator superfamily. Monocarboxylate porter (TC 2.A.1.13) family.</text>
</comment>
<gene>
    <name evidence="5" type="primary">Mo00523</name>
    <name evidence="5" type="ORF">E5Q_00523</name>
</gene>
<evidence type="ECO:0000259" key="4">
    <source>
        <dbReference type="PROSITE" id="PS50850"/>
    </source>
</evidence>
<reference evidence="5 6" key="2">
    <citation type="journal article" date="2012" name="Open Biol.">
        <title>Characteristics of nucleosomes and linker DNA regions on the genome of the basidiomycete Mixia osmundae revealed by mono- and dinucleosome mapping.</title>
        <authorList>
            <person name="Nishida H."/>
            <person name="Kondo S."/>
            <person name="Matsumoto T."/>
            <person name="Suzuki Y."/>
            <person name="Yoshikawa H."/>
            <person name="Taylor T.D."/>
            <person name="Sugiyama J."/>
        </authorList>
    </citation>
    <scope>NUCLEOTIDE SEQUENCE [LARGE SCALE GENOMIC DNA]</scope>
    <source>
        <strain evidence="6">CBS 9802 / IAM 14324 / JCM 22182 / KY 12970</strain>
    </source>
</reference>
<proteinExistence type="inferred from homology"/>
<dbReference type="PANTHER" id="PTHR11360:SF287">
    <property type="entry name" value="MFS MONOCARBOXYLATE TRANSPORTER"/>
    <property type="match status" value="1"/>
</dbReference>
<dbReference type="Proteomes" id="UP000009131">
    <property type="component" value="Unassembled WGS sequence"/>
</dbReference>
<feature type="transmembrane region" description="Helical" evidence="3">
    <location>
        <begin position="115"/>
        <end position="137"/>
    </location>
</feature>
<feature type="transmembrane region" description="Helical" evidence="3">
    <location>
        <begin position="249"/>
        <end position="268"/>
    </location>
</feature>
<dbReference type="Pfam" id="PF07690">
    <property type="entry name" value="MFS_1"/>
    <property type="match status" value="1"/>
</dbReference>
<keyword evidence="3" id="KW-0472">Membrane</keyword>
<feature type="transmembrane region" description="Helical" evidence="3">
    <location>
        <begin position="274"/>
        <end position="294"/>
    </location>
</feature>
<dbReference type="GO" id="GO:0022857">
    <property type="term" value="F:transmembrane transporter activity"/>
    <property type="evidence" value="ECO:0007669"/>
    <property type="project" value="InterPro"/>
</dbReference>
<feature type="transmembrane region" description="Helical" evidence="3">
    <location>
        <begin position="394"/>
        <end position="413"/>
    </location>
</feature>
<dbReference type="InterPro" id="IPR011701">
    <property type="entry name" value="MFS"/>
</dbReference>
<dbReference type="InParanoid" id="G7DTN0"/>
<keyword evidence="3" id="KW-1133">Transmembrane helix</keyword>
<dbReference type="SUPFAM" id="SSF103473">
    <property type="entry name" value="MFS general substrate transporter"/>
    <property type="match status" value="1"/>
</dbReference>
<reference evidence="5 6" key="1">
    <citation type="journal article" date="2011" name="J. Gen. Appl. Microbiol.">
        <title>Draft genome sequencing of the enigmatic basidiomycete Mixia osmundae.</title>
        <authorList>
            <person name="Nishida H."/>
            <person name="Nagatsuka Y."/>
            <person name="Sugiyama J."/>
        </authorList>
    </citation>
    <scope>NUCLEOTIDE SEQUENCE [LARGE SCALE GENOMIC DNA]</scope>
    <source>
        <strain evidence="6">CBS 9802 / IAM 14324 / JCM 22182 / KY 12970</strain>
    </source>
</reference>
<dbReference type="InterPro" id="IPR050327">
    <property type="entry name" value="Proton-linked_MCT"/>
</dbReference>
<keyword evidence="3" id="KW-0812">Transmembrane</keyword>
<comment type="caution">
    <text evidence="5">The sequence shown here is derived from an EMBL/GenBank/DDBJ whole genome shotgun (WGS) entry which is preliminary data.</text>
</comment>
<feature type="transmembrane region" description="Helical" evidence="3">
    <location>
        <begin position="157"/>
        <end position="177"/>
    </location>
</feature>
<evidence type="ECO:0000256" key="2">
    <source>
        <dbReference type="ARBA" id="ARBA00006727"/>
    </source>
</evidence>
<name>G7DTN0_MIXOS</name>
<feature type="transmembrane region" description="Helical" evidence="3">
    <location>
        <begin position="189"/>
        <end position="208"/>
    </location>
</feature>
<keyword evidence="6" id="KW-1185">Reference proteome</keyword>
<evidence type="ECO:0000256" key="1">
    <source>
        <dbReference type="ARBA" id="ARBA00004141"/>
    </source>
</evidence>
<dbReference type="PANTHER" id="PTHR11360">
    <property type="entry name" value="MONOCARBOXYLATE TRANSPORTER"/>
    <property type="match status" value="1"/>
</dbReference>
<accession>G7DTN0</accession>
<dbReference type="AlphaFoldDB" id="G7DTN0"/>
<dbReference type="OrthoDB" id="2213137at2759"/>
<feature type="transmembrane region" description="Helical" evidence="3">
    <location>
        <begin position="329"/>
        <end position="355"/>
    </location>
</feature>
<evidence type="ECO:0000313" key="6">
    <source>
        <dbReference type="Proteomes" id="UP000009131"/>
    </source>
</evidence>
<evidence type="ECO:0000256" key="3">
    <source>
        <dbReference type="SAM" id="Phobius"/>
    </source>
</evidence>
<dbReference type="HOGENOM" id="CLU_001265_1_2_1"/>
<feature type="transmembrane region" description="Helical" evidence="3">
    <location>
        <begin position="454"/>
        <end position="477"/>
    </location>
</feature>
<feature type="transmembrane region" description="Helical" evidence="3">
    <location>
        <begin position="497"/>
        <end position="524"/>
    </location>
</feature>
<feature type="transmembrane region" description="Helical" evidence="3">
    <location>
        <begin position="214"/>
        <end position="237"/>
    </location>
</feature>